<evidence type="ECO:0000256" key="1">
    <source>
        <dbReference type="SAM" id="Phobius"/>
    </source>
</evidence>
<dbReference type="EMBL" id="JAOCKG010000002">
    <property type="protein sequence ID" value="MDH2050272.1"/>
    <property type="molecule type" value="Genomic_DNA"/>
</dbReference>
<protein>
    <submittedName>
        <fullName evidence="4">FecR family protein</fullName>
    </submittedName>
</protein>
<dbReference type="PANTHER" id="PTHR30273">
    <property type="entry name" value="PERIPLASMIC SIGNAL SENSOR AND SIGMA FACTOR ACTIVATOR FECR-RELATED"/>
    <property type="match status" value="1"/>
</dbReference>
<organism evidence="4 5">
    <name type="scientific">Achromobacter marplatensis</name>
    <dbReference type="NCBI Taxonomy" id="470868"/>
    <lineage>
        <taxon>Bacteria</taxon>
        <taxon>Pseudomonadati</taxon>
        <taxon>Pseudomonadota</taxon>
        <taxon>Betaproteobacteria</taxon>
        <taxon>Burkholderiales</taxon>
        <taxon>Alcaligenaceae</taxon>
        <taxon>Achromobacter</taxon>
    </lineage>
</organism>
<feature type="domain" description="FecR protein" evidence="2">
    <location>
        <begin position="111"/>
        <end position="203"/>
    </location>
</feature>
<proteinExistence type="predicted"/>
<dbReference type="Proteomes" id="UP001161276">
    <property type="component" value="Unassembled WGS sequence"/>
</dbReference>
<feature type="domain" description="FecR N-terminal" evidence="3">
    <location>
        <begin position="11"/>
        <end position="50"/>
    </location>
</feature>
<accession>A0AA42WA52</accession>
<dbReference type="RefSeq" id="WP_280026280.1">
    <property type="nucleotide sequence ID" value="NZ_JAOCKG010000002.1"/>
</dbReference>
<feature type="transmembrane region" description="Helical" evidence="1">
    <location>
        <begin position="82"/>
        <end position="99"/>
    </location>
</feature>
<dbReference type="InterPro" id="IPR012373">
    <property type="entry name" value="Ferrdict_sens_TM"/>
</dbReference>
<comment type="caution">
    <text evidence="4">The sequence shown here is derived from an EMBL/GenBank/DDBJ whole genome shotgun (WGS) entry which is preliminary data.</text>
</comment>
<evidence type="ECO:0000259" key="2">
    <source>
        <dbReference type="Pfam" id="PF04773"/>
    </source>
</evidence>
<name>A0AA42WA52_9BURK</name>
<dbReference type="InterPro" id="IPR032623">
    <property type="entry name" value="FecR_N"/>
</dbReference>
<dbReference type="PANTHER" id="PTHR30273:SF2">
    <property type="entry name" value="PROTEIN FECR"/>
    <property type="match status" value="1"/>
</dbReference>
<keyword evidence="1" id="KW-1133">Transmembrane helix</keyword>
<dbReference type="AlphaFoldDB" id="A0AA42WA52"/>
<dbReference type="Pfam" id="PF04773">
    <property type="entry name" value="FecR"/>
    <property type="match status" value="1"/>
</dbReference>
<gene>
    <name evidence="4" type="ORF">N5K24_07680</name>
</gene>
<evidence type="ECO:0000313" key="4">
    <source>
        <dbReference type="EMBL" id="MDH2050272.1"/>
    </source>
</evidence>
<keyword evidence="1" id="KW-0812">Transmembrane</keyword>
<keyword evidence="1" id="KW-0472">Membrane</keyword>
<dbReference type="InterPro" id="IPR006860">
    <property type="entry name" value="FecR"/>
</dbReference>
<evidence type="ECO:0000259" key="3">
    <source>
        <dbReference type="Pfam" id="PF16220"/>
    </source>
</evidence>
<sequence length="322" mass="34765">MRPASDAPRAEAAKWFARTRSGELDAAEQAELQAWLAADPRHAYEYRVLESIWQAASEVPADRLRALAQPRRRASSSGRRQVLALSVTALAVAAGVLFWQQYQPASVQTAEYRTAPGERRVVALPDGSSAELNSRTHVKVRFDAAARQVELLEGEVLFAVDKDTGRPFVVDAGLGTATVTGTRFDVRRDAEEVRVMVESGSVRVAGRQDEPGRAVSVTPGLGARVGAQGKVEPPQTAPVASALAWRAGQIVFSDADLASAVREVSRYRAQPIVLADSKGLADLRLTSVFRIDDTDAFLTALPHILPVTVRKLPDGRAEVVAR</sequence>
<reference evidence="4" key="1">
    <citation type="submission" date="2022-09" db="EMBL/GenBank/DDBJ databases">
        <title>Intensive care unit water sources are persistently colonized with multi-drug resistant bacteria and are the site of extensive horizontal gene transfer of antibiotic resistance genes.</title>
        <authorList>
            <person name="Diorio-Toth L."/>
        </authorList>
    </citation>
    <scope>NUCLEOTIDE SEQUENCE</scope>
    <source>
        <strain evidence="4">GD03676</strain>
    </source>
</reference>
<dbReference type="Pfam" id="PF16220">
    <property type="entry name" value="DUF4880"/>
    <property type="match status" value="1"/>
</dbReference>
<dbReference type="Gene3D" id="2.60.120.1440">
    <property type="match status" value="1"/>
</dbReference>
<dbReference type="PIRSF" id="PIRSF018266">
    <property type="entry name" value="FecR"/>
    <property type="match status" value="1"/>
</dbReference>
<dbReference type="GO" id="GO:0016989">
    <property type="term" value="F:sigma factor antagonist activity"/>
    <property type="evidence" value="ECO:0007669"/>
    <property type="project" value="TreeGrafter"/>
</dbReference>
<evidence type="ECO:0000313" key="5">
    <source>
        <dbReference type="Proteomes" id="UP001161276"/>
    </source>
</evidence>